<dbReference type="PANTHER" id="PTHR46043:SF5">
    <property type="entry name" value="ARM REPEAT SUPERFAMILY PROTEIN"/>
    <property type="match status" value="1"/>
</dbReference>
<dbReference type="EMBL" id="JBBPBM010000027">
    <property type="protein sequence ID" value="KAK8538734.1"/>
    <property type="molecule type" value="Genomic_DNA"/>
</dbReference>
<gene>
    <name evidence="2" type="ORF">V6N12_034442</name>
</gene>
<keyword evidence="3" id="KW-1185">Reference proteome</keyword>
<feature type="transmembrane region" description="Helical" evidence="1">
    <location>
        <begin position="12"/>
        <end position="34"/>
    </location>
</feature>
<organism evidence="2 3">
    <name type="scientific">Hibiscus sabdariffa</name>
    <name type="common">roselle</name>
    <dbReference type="NCBI Taxonomy" id="183260"/>
    <lineage>
        <taxon>Eukaryota</taxon>
        <taxon>Viridiplantae</taxon>
        <taxon>Streptophyta</taxon>
        <taxon>Embryophyta</taxon>
        <taxon>Tracheophyta</taxon>
        <taxon>Spermatophyta</taxon>
        <taxon>Magnoliopsida</taxon>
        <taxon>eudicotyledons</taxon>
        <taxon>Gunneridae</taxon>
        <taxon>Pentapetalae</taxon>
        <taxon>rosids</taxon>
        <taxon>malvids</taxon>
        <taxon>Malvales</taxon>
        <taxon>Malvaceae</taxon>
        <taxon>Malvoideae</taxon>
        <taxon>Hibiscus</taxon>
    </lineage>
</organism>
<keyword evidence="1" id="KW-0812">Transmembrane</keyword>
<evidence type="ECO:0000313" key="3">
    <source>
        <dbReference type="Proteomes" id="UP001472677"/>
    </source>
</evidence>
<proteinExistence type="predicted"/>
<reference evidence="2 3" key="1">
    <citation type="journal article" date="2024" name="G3 (Bethesda)">
        <title>Genome assembly of Hibiscus sabdariffa L. provides insights into metabolisms of medicinal natural products.</title>
        <authorList>
            <person name="Kim T."/>
        </authorList>
    </citation>
    <scope>NUCLEOTIDE SEQUENCE [LARGE SCALE GENOMIC DNA]</scope>
    <source>
        <strain evidence="2">TK-2024</strain>
        <tissue evidence="2">Old leaves</tissue>
    </source>
</reference>
<keyword evidence="1" id="KW-0472">Membrane</keyword>
<accession>A0ABR2DI50</accession>
<name>A0ABR2DI50_9ROSI</name>
<evidence type="ECO:0000256" key="1">
    <source>
        <dbReference type="SAM" id="Phobius"/>
    </source>
</evidence>
<keyword evidence="1" id="KW-1133">Transmembrane helix</keyword>
<protein>
    <submittedName>
        <fullName evidence="2">Uncharacterized protein</fullName>
    </submittedName>
</protein>
<sequence length="110" mass="12483">MVVKFDSHVNNLFGISTVGILSHGFVIVVSRPCLGDCKEDMRFYMRDLLTGMKIGDVEMKKQALGNLYQVMADDEKYVNIVVEIGETRVKKMEKNKGEEGGTRVGKRYIY</sequence>
<dbReference type="PANTHER" id="PTHR46043">
    <property type="entry name" value="ARM REPEAT SUPERFAMILY PROTEIN"/>
    <property type="match status" value="1"/>
</dbReference>
<evidence type="ECO:0000313" key="2">
    <source>
        <dbReference type="EMBL" id="KAK8538734.1"/>
    </source>
</evidence>
<comment type="caution">
    <text evidence="2">The sequence shown here is derived from an EMBL/GenBank/DDBJ whole genome shotgun (WGS) entry which is preliminary data.</text>
</comment>
<dbReference type="Proteomes" id="UP001472677">
    <property type="component" value="Unassembled WGS sequence"/>
</dbReference>